<dbReference type="GO" id="GO:0005739">
    <property type="term" value="C:mitochondrion"/>
    <property type="evidence" value="ECO:0007669"/>
    <property type="project" value="UniProtKB-SubCell"/>
</dbReference>
<protein>
    <recommendedName>
        <fullName evidence="3">Altered inheritance of mitochondria protein 9, mitochondrial</fullName>
    </recommendedName>
    <alternativeName>
        <fullName evidence="6">Found in mitochondrial proteome protein 29</fullName>
    </alternativeName>
</protein>
<reference evidence="7" key="1">
    <citation type="submission" date="2023-06" db="EMBL/GenBank/DDBJ databases">
        <authorList>
            <consortium name="Lawrence Berkeley National Laboratory"/>
            <person name="Ahrendt S."/>
            <person name="Sahu N."/>
            <person name="Indic B."/>
            <person name="Wong-Bajracharya J."/>
            <person name="Merenyi Z."/>
            <person name="Ke H.-M."/>
            <person name="Monk M."/>
            <person name="Kocsube S."/>
            <person name="Drula E."/>
            <person name="Lipzen A."/>
            <person name="Balint B."/>
            <person name="Henrissat B."/>
            <person name="Andreopoulos B."/>
            <person name="Martin F.M."/>
            <person name="Harder C.B."/>
            <person name="Rigling D."/>
            <person name="Ford K.L."/>
            <person name="Foster G.D."/>
            <person name="Pangilinan J."/>
            <person name="Papanicolaou A."/>
            <person name="Barry K."/>
            <person name="LaButti K."/>
            <person name="Viragh M."/>
            <person name="Koriabine M."/>
            <person name="Yan M."/>
            <person name="Riley R."/>
            <person name="Champramary S."/>
            <person name="Plett K.L."/>
            <person name="Tsai I.J."/>
            <person name="Slot J."/>
            <person name="Sipos G."/>
            <person name="Plett J."/>
            <person name="Nagy L.G."/>
            <person name="Grigoriev I.V."/>
        </authorList>
    </citation>
    <scope>NUCLEOTIDE SEQUENCE</scope>
    <source>
        <strain evidence="7">CCBAS 213</strain>
    </source>
</reference>
<gene>
    <name evidence="7" type="ORF">EV420DRAFT_1478292</name>
</gene>
<evidence type="ECO:0000313" key="7">
    <source>
        <dbReference type="EMBL" id="KAK0460520.1"/>
    </source>
</evidence>
<dbReference type="SUPFAM" id="SSF56112">
    <property type="entry name" value="Protein kinase-like (PK-like)"/>
    <property type="match status" value="1"/>
</dbReference>
<evidence type="ECO:0000256" key="4">
    <source>
        <dbReference type="ARBA" id="ARBA00022946"/>
    </source>
</evidence>
<evidence type="ECO:0000313" key="8">
    <source>
        <dbReference type="Proteomes" id="UP001175211"/>
    </source>
</evidence>
<dbReference type="AlphaFoldDB" id="A0AA39N7M1"/>
<dbReference type="EMBL" id="JAUEPS010000012">
    <property type="protein sequence ID" value="KAK0460520.1"/>
    <property type="molecule type" value="Genomic_DNA"/>
</dbReference>
<evidence type="ECO:0000256" key="3">
    <source>
        <dbReference type="ARBA" id="ARBA00016197"/>
    </source>
</evidence>
<accession>A0AA39N7M1</accession>
<evidence type="ECO:0000256" key="2">
    <source>
        <dbReference type="ARBA" id="ARBA00005543"/>
    </source>
</evidence>
<keyword evidence="5" id="KW-0496">Mitochondrion</keyword>
<evidence type="ECO:0000256" key="6">
    <source>
        <dbReference type="ARBA" id="ARBA00031849"/>
    </source>
</evidence>
<comment type="similarity">
    <text evidence="2">Belongs to the AIM9 family.</text>
</comment>
<dbReference type="Proteomes" id="UP001175211">
    <property type="component" value="Unassembled WGS sequence"/>
</dbReference>
<name>A0AA39N7M1_ARMTA</name>
<dbReference type="InterPro" id="IPR051035">
    <property type="entry name" value="Mito_inheritance_9"/>
</dbReference>
<comment type="subcellular location">
    <subcellularLocation>
        <location evidence="1">Mitochondrion</location>
    </subcellularLocation>
</comment>
<dbReference type="GeneID" id="85353028"/>
<evidence type="ECO:0000256" key="1">
    <source>
        <dbReference type="ARBA" id="ARBA00004173"/>
    </source>
</evidence>
<keyword evidence="8" id="KW-1185">Reference proteome</keyword>
<proteinExistence type="inferred from homology"/>
<comment type="caution">
    <text evidence="7">The sequence shown here is derived from an EMBL/GenBank/DDBJ whole genome shotgun (WGS) entry which is preliminary data.</text>
</comment>
<sequence>MPPCLALLPRSLFPLKHCARRISTIKRTVPSYLDHEGGWLWNNALRSYNKIFLFGFDNEVEAIARIPCTLVGNVHMSTASEVATMEYVRKVFDKPTPRVLAWSKTPEARAAVGTDFILMEYIQGVPLENRWLNTFDENIAVVMRELIHFDIDIHQRPFLQIGSLFFKEDVSPELQNRPLYLRETDNKAPAADKHRIGPVVDNQYWFGGEEPVVDDRGPSTSTLTPLHIDGTLLDSIRAGNSIPLPYPPHLSRSNMIVQPSGAANILSYVDWQGATAIPYLMGPDLAPALRYEGSLIPFPEDPFSLPEMPPNIPPELKEQAELEWRLAKRHRGVASILMRNVPMWFATACSAECPVRLSPAEIAREQEEYAAYSHYQQRRDEALASIQGDPDGWMSEEDAVVMRQRWAVAREAWNEDEAGGPFPLQDTMWSFHLT</sequence>
<dbReference type="InterPro" id="IPR011009">
    <property type="entry name" value="Kinase-like_dom_sf"/>
</dbReference>
<keyword evidence="4" id="KW-0809">Transit peptide</keyword>
<evidence type="ECO:0000256" key="5">
    <source>
        <dbReference type="ARBA" id="ARBA00023128"/>
    </source>
</evidence>
<dbReference type="RefSeq" id="XP_060332559.1">
    <property type="nucleotide sequence ID" value="XM_060469480.1"/>
</dbReference>
<organism evidence="7 8">
    <name type="scientific">Armillaria tabescens</name>
    <name type="common">Ringless honey mushroom</name>
    <name type="synonym">Agaricus tabescens</name>
    <dbReference type="NCBI Taxonomy" id="1929756"/>
    <lineage>
        <taxon>Eukaryota</taxon>
        <taxon>Fungi</taxon>
        <taxon>Dikarya</taxon>
        <taxon>Basidiomycota</taxon>
        <taxon>Agaricomycotina</taxon>
        <taxon>Agaricomycetes</taxon>
        <taxon>Agaricomycetidae</taxon>
        <taxon>Agaricales</taxon>
        <taxon>Marasmiineae</taxon>
        <taxon>Physalacriaceae</taxon>
        <taxon>Desarmillaria</taxon>
    </lineage>
</organism>
<dbReference type="PANTHER" id="PTHR36091">
    <property type="entry name" value="ALTERED INHERITANCE OF MITOCHONDRIA PROTEIN 9, MITOCHONDRIAL"/>
    <property type="match status" value="1"/>
</dbReference>
<dbReference type="PANTHER" id="PTHR36091:SF1">
    <property type="entry name" value="ALTERED INHERITANCE OF MITOCHONDRIA PROTEIN 9, MITOCHONDRIAL"/>
    <property type="match status" value="1"/>
</dbReference>